<keyword evidence="1" id="KW-0732">Signal</keyword>
<dbReference type="EMBL" id="JBHSBM010000040">
    <property type="protein sequence ID" value="MFC4062186.1"/>
    <property type="molecule type" value="Genomic_DNA"/>
</dbReference>
<dbReference type="Proteomes" id="UP001595850">
    <property type="component" value="Unassembled WGS sequence"/>
</dbReference>
<reference evidence="3" key="1">
    <citation type="journal article" date="2019" name="Int. J. Syst. Evol. Microbiol.">
        <title>The Global Catalogue of Microorganisms (GCM) 10K type strain sequencing project: providing services to taxonomists for standard genome sequencing and annotation.</title>
        <authorList>
            <consortium name="The Broad Institute Genomics Platform"/>
            <consortium name="The Broad Institute Genome Sequencing Center for Infectious Disease"/>
            <person name="Wu L."/>
            <person name="Ma J."/>
        </authorList>
    </citation>
    <scope>NUCLEOTIDE SEQUENCE [LARGE SCALE GENOMIC DNA]</scope>
    <source>
        <strain evidence="3">TBRC 4489</strain>
    </source>
</reference>
<protein>
    <recommendedName>
        <fullName evidence="4">Secreted protein</fullName>
    </recommendedName>
</protein>
<evidence type="ECO:0008006" key="4">
    <source>
        <dbReference type="Google" id="ProtNLM"/>
    </source>
</evidence>
<gene>
    <name evidence="2" type="ORF">ACFOWE_28110</name>
</gene>
<evidence type="ECO:0000313" key="2">
    <source>
        <dbReference type="EMBL" id="MFC4062186.1"/>
    </source>
</evidence>
<sequence length="159" mass="17630">MRSHRTTRRGGVFAAVLLGATTLAVLAPGTAQATPAQCDGDGIVGRFRAVESGASFDYKGRRIELQNESLLDRFSRAEIKTGFRSGDLVWIDRSSKKMSKLSPKYFTDDNHVRSYGGGWKQCGPFDVFRTQSVYSWHYAVRACARIEGVSKCGKWAIDQ</sequence>
<organism evidence="2 3">
    <name type="scientific">Planomonospora corallina</name>
    <dbReference type="NCBI Taxonomy" id="1806052"/>
    <lineage>
        <taxon>Bacteria</taxon>
        <taxon>Bacillati</taxon>
        <taxon>Actinomycetota</taxon>
        <taxon>Actinomycetes</taxon>
        <taxon>Streptosporangiales</taxon>
        <taxon>Streptosporangiaceae</taxon>
        <taxon>Planomonospora</taxon>
    </lineage>
</organism>
<accession>A0ABV8IG98</accession>
<evidence type="ECO:0000313" key="3">
    <source>
        <dbReference type="Proteomes" id="UP001595850"/>
    </source>
</evidence>
<feature type="chain" id="PRO_5045141314" description="Secreted protein" evidence="1">
    <location>
        <begin position="34"/>
        <end position="159"/>
    </location>
</feature>
<comment type="caution">
    <text evidence="2">The sequence shown here is derived from an EMBL/GenBank/DDBJ whole genome shotgun (WGS) entry which is preliminary data.</text>
</comment>
<dbReference type="RefSeq" id="WP_377293052.1">
    <property type="nucleotide sequence ID" value="NZ_JBHSBM010000040.1"/>
</dbReference>
<keyword evidence="3" id="KW-1185">Reference proteome</keyword>
<evidence type="ECO:0000256" key="1">
    <source>
        <dbReference type="SAM" id="SignalP"/>
    </source>
</evidence>
<name>A0ABV8IG98_9ACTN</name>
<feature type="signal peptide" evidence="1">
    <location>
        <begin position="1"/>
        <end position="33"/>
    </location>
</feature>
<proteinExistence type="predicted"/>